<sequence>MSGGILRGGGRLSLSDCELRASAAKSMRYELLPCTDWRGCGRCASDLAEKLRKTRVHKRITVTLGNDSYSESTVLVQTVSSGKAPGSCHSYLSNLFHVILADKCDALLLRHLCSKFGHDRLSVVELLTGTFTFVELVGYILNARESFLELLSVVVVTRCVLEQILRGHCTTMGKQKLELAEVNSLPYEEFIKRFGGAVEHGALVAGAVWSRRPFTSIDKLCAAFMDFLDKLPIEGKEGVIRLYPDLAGHLAHSGSLTAESTQEHKAAGLDTLTSEERATMAELNERYKTKFGFPFVICARENKKEAIINGLEVRIGNHASAEVETGLGEVKKICDLRLRDIVTDSTPKL</sequence>
<evidence type="ECO:0000313" key="12">
    <source>
        <dbReference type="EMBL" id="WAR13816.1"/>
    </source>
</evidence>
<evidence type="ECO:0000256" key="3">
    <source>
        <dbReference type="ARBA" id="ARBA00004754"/>
    </source>
</evidence>
<protein>
    <recommendedName>
        <fullName evidence="5">2-oxo-4-hydroxy-4-carboxy-5-ureidoimidazoline decarboxylase</fullName>
        <ecNumber evidence="5">4.1.1.97</ecNumber>
    </recommendedName>
    <alternativeName>
        <fullName evidence="10">Parahox neighbor</fullName>
    </alternativeName>
    <alternativeName>
        <fullName evidence="9">Ureidoimidazoline (2-oxo-4-hydroxy-4-carboxy-5-) decarboxylase</fullName>
    </alternativeName>
</protein>
<keyword evidence="8" id="KW-0456">Lyase</keyword>
<dbReference type="Gene3D" id="1.10.3330.10">
    <property type="entry name" value="Oxo-4-hydroxy-4-carboxy-5-ureidoimidazoline decarboxylase"/>
    <property type="match status" value="1"/>
</dbReference>
<dbReference type="SUPFAM" id="SSF158694">
    <property type="entry name" value="UraD-Like"/>
    <property type="match status" value="1"/>
</dbReference>
<organism evidence="12 13">
    <name type="scientific">Mya arenaria</name>
    <name type="common">Soft-shell clam</name>
    <dbReference type="NCBI Taxonomy" id="6604"/>
    <lineage>
        <taxon>Eukaryota</taxon>
        <taxon>Metazoa</taxon>
        <taxon>Spiralia</taxon>
        <taxon>Lophotrochozoa</taxon>
        <taxon>Mollusca</taxon>
        <taxon>Bivalvia</taxon>
        <taxon>Autobranchia</taxon>
        <taxon>Heteroconchia</taxon>
        <taxon>Euheterodonta</taxon>
        <taxon>Imparidentia</taxon>
        <taxon>Neoheterodontei</taxon>
        <taxon>Myida</taxon>
        <taxon>Myoidea</taxon>
        <taxon>Myidae</taxon>
        <taxon>Mya</taxon>
    </lineage>
</organism>
<dbReference type="InterPro" id="IPR018020">
    <property type="entry name" value="OHCU_decarboxylase"/>
</dbReference>
<dbReference type="PANTHER" id="PTHR43466:SF1">
    <property type="entry name" value="2-OXO-4-HYDROXY-4-CARBOXY-5-UREIDOIMIDAZOLINE DECARBOXYLASE-RELATED"/>
    <property type="match status" value="1"/>
</dbReference>
<evidence type="ECO:0000256" key="8">
    <source>
        <dbReference type="ARBA" id="ARBA00023239"/>
    </source>
</evidence>
<dbReference type="PANTHER" id="PTHR43466">
    <property type="entry name" value="2-OXO-4-HYDROXY-4-CARBOXY-5-UREIDOIMIDAZOLINE DECARBOXYLASE-RELATED"/>
    <property type="match status" value="1"/>
</dbReference>
<evidence type="ECO:0000259" key="11">
    <source>
        <dbReference type="Pfam" id="PF09349"/>
    </source>
</evidence>
<comment type="pathway">
    <text evidence="3">Purine metabolism; urate degradation; (S)-allantoin from urate: step 3/3.</text>
</comment>
<evidence type="ECO:0000256" key="7">
    <source>
        <dbReference type="ARBA" id="ARBA00022793"/>
    </source>
</evidence>
<dbReference type="EC" id="4.1.1.97" evidence="5"/>
<evidence type="ECO:0000256" key="5">
    <source>
        <dbReference type="ARBA" id="ARBA00012257"/>
    </source>
</evidence>
<gene>
    <name evidence="12" type="ORF">MAR_003921</name>
</gene>
<keyword evidence="13" id="KW-1185">Reference proteome</keyword>
<evidence type="ECO:0000256" key="9">
    <source>
        <dbReference type="ARBA" id="ARBA00030624"/>
    </source>
</evidence>
<evidence type="ECO:0000256" key="6">
    <source>
        <dbReference type="ARBA" id="ARBA00022631"/>
    </source>
</evidence>
<accession>A0ABY7EYA6</accession>
<evidence type="ECO:0000256" key="10">
    <source>
        <dbReference type="ARBA" id="ARBA00032116"/>
    </source>
</evidence>
<reference evidence="12" key="1">
    <citation type="submission" date="2022-11" db="EMBL/GenBank/DDBJ databases">
        <title>Centuries of genome instability and evolution in soft-shell clam transmissible cancer (bioRxiv).</title>
        <authorList>
            <person name="Hart S.F.M."/>
            <person name="Yonemitsu M.A."/>
            <person name="Giersch R.M."/>
            <person name="Beal B.F."/>
            <person name="Arriagada G."/>
            <person name="Davis B.W."/>
            <person name="Ostrander E.A."/>
            <person name="Goff S.P."/>
            <person name="Metzger M.J."/>
        </authorList>
    </citation>
    <scope>NUCLEOTIDE SEQUENCE</scope>
    <source>
        <strain evidence="12">MELC-2E11</strain>
        <tissue evidence="12">Siphon/mantle</tissue>
    </source>
</reference>
<evidence type="ECO:0000256" key="4">
    <source>
        <dbReference type="ARBA" id="ARBA00005793"/>
    </source>
</evidence>
<evidence type="ECO:0000313" key="13">
    <source>
        <dbReference type="Proteomes" id="UP001164746"/>
    </source>
</evidence>
<evidence type="ECO:0000256" key="2">
    <source>
        <dbReference type="ARBA" id="ARBA00002506"/>
    </source>
</evidence>
<feature type="domain" description="Oxo-4-hydroxy-4-carboxy-5-ureidoimidazoline decarboxylase" evidence="11">
    <location>
        <begin position="183"/>
        <end position="339"/>
    </location>
</feature>
<dbReference type="InterPro" id="IPR036778">
    <property type="entry name" value="OHCU_decarboxylase_sf"/>
</dbReference>
<comment type="similarity">
    <text evidence="4">Belongs to the OHCU decarboxylase family.</text>
</comment>
<proteinExistence type="inferred from homology"/>
<dbReference type="EMBL" id="CP111020">
    <property type="protein sequence ID" value="WAR13816.1"/>
    <property type="molecule type" value="Genomic_DNA"/>
</dbReference>
<keyword evidence="6" id="KW-0659">Purine metabolism</keyword>
<keyword evidence="7" id="KW-0210">Decarboxylase</keyword>
<dbReference type="InterPro" id="IPR017580">
    <property type="entry name" value="OHCU_decarboxylase-1"/>
</dbReference>
<comment type="catalytic activity">
    <reaction evidence="1">
        <text>5-hydroxy-2-oxo-4-ureido-2,5-dihydro-1H-imidazole-5-carboxylate + H(+) = (S)-allantoin + CO2</text>
        <dbReference type="Rhea" id="RHEA:26301"/>
        <dbReference type="ChEBI" id="CHEBI:15378"/>
        <dbReference type="ChEBI" id="CHEBI:15678"/>
        <dbReference type="ChEBI" id="CHEBI:16526"/>
        <dbReference type="ChEBI" id="CHEBI:58639"/>
        <dbReference type="EC" id="4.1.1.97"/>
    </reaction>
</comment>
<dbReference type="Pfam" id="PF09349">
    <property type="entry name" value="OHCU_decarbox"/>
    <property type="match status" value="1"/>
</dbReference>
<dbReference type="NCBIfam" id="TIGR03164">
    <property type="entry name" value="UHCUDC"/>
    <property type="match status" value="1"/>
</dbReference>
<comment type="function">
    <text evidence="2">Catalyzes the stereoselective decarboxylation of 2-oxo-4-hydroxy-4-carboxy-5-ureidoimidazoline (OHCU) to (S)-allantoin.</text>
</comment>
<dbReference type="Proteomes" id="UP001164746">
    <property type="component" value="Chromosome 9"/>
</dbReference>
<name>A0ABY7EYA6_MYAAR</name>
<evidence type="ECO:0000256" key="1">
    <source>
        <dbReference type="ARBA" id="ARBA00001163"/>
    </source>
</evidence>